<proteinExistence type="predicted"/>
<organism evidence="2 3">
    <name type="scientific">Anopheles culicifacies</name>
    <dbReference type="NCBI Taxonomy" id="139723"/>
    <lineage>
        <taxon>Eukaryota</taxon>
        <taxon>Metazoa</taxon>
        <taxon>Ecdysozoa</taxon>
        <taxon>Arthropoda</taxon>
        <taxon>Hexapoda</taxon>
        <taxon>Insecta</taxon>
        <taxon>Pterygota</taxon>
        <taxon>Neoptera</taxon>
        <taxon>Endopterygota</taxon>
        <taxon>Diptera</taxon>
        <taxon>Nematocera</taxon>
        <taxon>Culicoidea</taxon>
        <taxon>Culicidae</taxon>
        <taxon>Anophelinae</taxon>
        <taxon>Anopheles</taxon>
        <taxon>culicifacies species complex</taxon>
    </lineage>
</organism>
<reference evidence="3" key="1">
    <citation type="submission" date="2013-09" db="EMBL/GenBank/DDBJ databases">
        <title>The Genome Sequence of Anopheles culicifacies species A.</title>
        <authorList>
            <consortium name="The Broad Institute Genomics Platform"/>
            <person name="Neafsey D.E."/>
            <person name="Besansky N."/>
            <person name="Howell P."/>
            <person name="Walton C."/>
            <person name="Young S.K."/>
            <person name="Zeng Q."/>
            <person name="Gargeya S."/>
            <person name="Fitzgerald M."/>
            <person name="Haas B."/>
            <person name="Abouelleil A."/>
            <person name="Allen A.W."/>
            <person name="Alvarado L."/>
            <person name="Arachchi H.M."/>
            <person name="Berlin A.M."/>
            <person name="Chapman S.B."/>
            <person name="Gainer-Dewar J."/>
            <person name="Goldberg J."/>
            <person name="Griggs A."/>
            <person name="Gujja S."/>
            <person name="Hansen M."/>
            <person name="Howarth C."/>
            <person name="Imamovic A."/>
            <person name="Ireland A."/>
            <person name="Larimer J."/>
            <person name="McCowan C."/>
            <person name="Murphy C."/>
            <person name="Pearson M."/>
            <person name="Poon T.W."/>
            <person name="Priest M."/>
            <person name="Roberts A."/>
            <person name="Saif S."/>
            <person name="Shea T."/>
            <person name="Sisk P."/>
            <person name="Sykes S."/>
            <person name="Wortman J."/>
            <person name="Nusbaum C."/>
            <person name="Birren B."/>
        </authorList>
    </citation>
    <scope>NUCLEOTIDE SEQUENCE [LARGE SCALE GENOMIC DNA]</scope>
    <source>
        <strain evidence="3">A-37</strain>
    </source>
</reference>
<protein>
    <recommendedName>
        <fullName evidence="4">Transmembrane protein</fullName>
    </recommendedName>
</protein>
<accession>A0A182MT68</accession>
<sequence>MRWHNGGREIKLLAAEKEGMSRGWEVCQNSSDGSDAEARDSFTPGLPSAGRCLLGDDRTTTNTVDDLHDVCSVNHINTGRDLGRVSSIFVSDSSDYIETNFFPLSFPSASPFEMGMAKLCVFLCVFFSFFFALLVIHLFRPSIGVQSFRSEFFSPSLFLCVCVPWWFPFNYSISFIENETAQNLHKNCVPMRVRGTVREAVARWHQKKRYCKLNRKE</sequence>
<name>A0A182MT68_9DIPT</name>
<dbReference type="VEuPathDB" id="VectorBase:ACUA025698"/>
<dbReference type="EnsemblMetazoa" id="ACUA025698-RA">
    <property type="protein sequence ID" value="ACUA025698-PA"/>
    <property type="gene ID" value="ACUA025698"/>
</dbReference>
<evidence type="ECO:0000313" key="3">
    <source>
        <dbReference type="Proteomes" id="UP000075883"/>
    </source>
</evidence>
<evidence type="ECO:0000313" key="2">
    <source>
        <dbReference type="EnsemblMetazoa" id="ACUA025698-PA"/>
    </source>
</evidence>
<keyword evidence="1" id="KW-0812">Transmembrane</keyword>
<feature type="transmembrane region" description="Helical" evidence="1">
    <location>
        <begin position="119"/>
        <end position="140"/>
    </location>
</feature>
<evidence type="ECO:0000256" key="1">
    <source>
        <dbReference type="SAM" id="Phobius"/>
    </source>
</evidence>
<dbReference type="Proteomes" id="UP000075883">
    <property type="component" value="Unassembled WGS sequence"/>
</dbReference>
<reference evidence="2" key="2">
    <citation type="submission" date="2020-05" db="UniProtKB">
        <authorList>
            <consortium name="EnsemblMetazoa"/>
        </authorList>
    </citation>
    <scope>IDENTIFICATION</scope>
    <source>
        <strain evidence="2">A-37</strain>
    </source>
</reference>
<evidence type="ECO:0008006" key="4">
    <source>
        <dbReference type="Google" id="ProtNLM"/>
    </source>
</evidence>
<keyword evidence="1" id="KW-1133">Transmembrane helix</keyword>
<keyword evidence="3" id="KW-1185">Reference proteome</keyword>
<dbReference type="AlphaFoldDB" id="A0A182MT68"/>
<dbReference type="EMBL" id="AXCM01012384">
    <property type="status" value="NOT_ANNOTATED_CDS"/>
    <property type="molecule type" value="Genomic_DNA"/>
</dbReference>
<keyword evidence="1" id="KW-0472">Membrane</keyword>
<feature type="transmembrane region" description="Helical" evidence="1">
    <location>
        <begin position="152"/>
        <end position="169"/>
    </location>
</feature>